<evidence type="ECO:0000313" key="3">
    <source>
        <dbReference type="Proteomes" id="UP000305067"/>
    </source>
</evidence>
<feature type="region of interest" description="Disordered" evidence="1">
    <location>
        <begin position="1"/>
        <end position="114"/>
    </location>
</feature>
<sequence length="238" mass="26612">MGTPTGAGTISGSSYAYLNQPQQQNSYGGQQQQPQNQLAPHLAQFDPYSSLNSLDQQQQQQPQQTGYPTQPQQIGYQQPQQQQTGYPQSSPLPPTSSTQSHGPNPANPSQPHPLTYVHAHKQELETWDQYTWTQSFQTFDTLRDAWTVRKAEIEGHVRTLEAQQRMGGGYEVGREAERLRGMGKEAGNNADTVAASLFQMREVHEGYRQSSDVASKRRVREASNSALRSLPDWPPLAY</sequence>
<gene>
    <name evidence="2" type="ORF">BDV98DRAFT_654395</name>
</gene>
<dbReference type="STRING" id="1884261.A0A5C3QU63"/>
<dbReference type="Proteomes" id="UP000305067">
    <property type="component" value="Unassembled WGS sequence"/>
</dbReference>
<proteinExistence type="predicted"/>
<feature type="compositionally biased region" description="Polar residues" evidence="1">
    <location>
        <begin position="1"/>
        <end position="17"/>
    </location>
</feature>
<dbReference type="AlphaFoldDB" id="A0A5C3QU63"/>
<keyword evidence="3" id="KW-1185">Reference proteome</keyword>
<name>A0A5C3QU63_9AGAR</name>
<reference evidence="2 3" key="1">
    <citation type="journal article" date="2019" name="Nat. Ecol. Evol.">
        <title>Megaphylogeny resolves global patterns of mushroom evolution.</title>
        <authorList>
            <person name="Varga T."/>
            <person name="Krizsan K."/>
            <person name="Foldi C."/>
            <person name="Dima B."/>
            <person name="Sanchez-Garcia M."/>
            <person name="Sanchez-Ramirez S."/>
            <person name="Szollosi G.J."/>
            <person name="Szarkandi J.G."/>
            <person name="Papp V."/>
            <person name="Albert L."/>
            <person name="Andreopoulos W."/>
            <person name="Angelini C."/>
            <person name="Antonin V."/>
            <person name="Barry K.W."/>
            <person name="Bougher N.L."/>
            <person name="Buchanan P."/>
            <person name="Buyck B."/>
            <person name="Bense V."/>
            <person name="Catcheside P."/>
            <person name="Chovatia M."/>
            <person name="Cooper J."/>
            <person name="Damon W."/>
            <person name="Desjardin D."/>
            <person name="Finy P."/>
            <person name="Geml J."/>
            <person name="Haridas S."/>
            <person name="Hughes K."/>
            <person name="Justo A."/>
            <person name="Karasinski D."/>
            <person name="Kautmanova I."/>
            <person name="Kiss B."/>
            <person name="Kocsube S."/>
            <person name="Kotiranta H."/>
            <person name="LaButti K.M."/>
            <person name="Lechner B.E."/>
            <person name="Liimatainen K."/>
            <person name="Lipzen A."/>
            <person name="Lukacs Z."/>
            <person name="Mihaltcheva S."/>
            <person name="Morgado L.N."/>
            <person name="Niskanen T."/>
            <person name="Noordeloos M.E."/>
            <person name="Ohm R.A."/>
            <person name="Ortiz-Santana B."/>
            <person name="Ovrebo C."/>
            <person name="Racz N."/>
            <person name="Riley R."/>
            <person name="Savchenko A."/>
            <person name="Shiryaev A."/>
            <person name="Soop K."/>
            <person name="Spirin V."/>
            <person name="Szebenyi C."/>
            <person name="Tomsovsky M."/>
            <person name="Tulloss R.E."/>
            <person name="Uehling J."/>
            <person name="Grigoriev I.V."/>
            <person name="Vagvolgyi C."/>
            <person name="Papp T."/>
            <person name="Martin F.M."/>
            <person name="Miettinen O."/>
            <person name="Hibbett D.S."/>
            <person name="Nagy L.G."/>
        </authorList>
    </citation>
    <scope>NUCLEOTIDE SEQUENCE [LARGE SCALE GENOMIC DNA]</scope>
    <source>
        <strain evidence="2 3">CBS 309.79</strain>
    </source>
</reference>
<dbReference type="OrthoDB" id="3253876at2759"/>
<organism evidence="2 3">
    <name type="scientific">Pterulicium gracile</name>
    <dbReference type="NCBI Taxonomy" id="1884261"/>
    <lineage>
        <taxon>Eukaryota</taxon>
        <taxon>Fungi</taxon>
        <taxon>Dikarya</taxon>
        <taxon>Basidiomycota</taxon>
        <taxon>Agaricomycotina</taxon>
        <taxon>Agaricomycetes</taxon>
        <taxon>Agaricomycetidae</taxon>
        <taxon>Agaricales</taxon>
        <taxon>Pleurotineae</taxon>
        <taxon>Pterulaceae</taxon>
        <taxon>Pterulicium</taxon>
    </lineage>
</organism>
<accession>A0A5C3QU63</accession>
<evidence type="ECO:0000256" key="1">
    <source>
        <dbReference type="SAM" id="MobiDB-lite"/>
    </source>
</evidence>
<dbReference type="EMBL" id="ML178819">
    <property type="protein sequence ID" value="TFL03859.1"/>
    <property type="molecule type" value="Genomic_DNA"/>
</dbReference>
<protein>
    <submittedName>
        <fullName evidence="2">Uncharacterized protein</fullName>
    </submittedName>
</protein>
<feature type="compositionally biased region" description="Low complexity" evidence="1">
    <location>
        <begin position="56"/>
        <end position="100"/>
    </location>
</feature>
<feature type="compositionally biased region" description="Low complexity" evidence="1">
    <location>
        <begin position="19"/>
        <end position="37"/>
    </location>
</feature>
<evidence type="ECO:0000313" key="2">
    <source>
        <dbReference type="EMBL" id="TFL03859.1"/>
    </source>
</evidence>
<feature type="region of interest" description="Disordered" evidence="1">
    <location>
        <begin position="207"/>
        <end position="238"/>
    </location>
</feature>